<comment type="caution">
    <text evidence="1">The sequence shown here is derived from an EMBL/GenBank/DDBJ whole genome shotgun (WGS) entry which is preliminary data.</text>
</comment>
<name>A0ABT9XSG2_9BACI</name>
<reference evidence="1 2" key="1">
    <citation type="submission" date="2023-07" db="EMBL/GenBank/DDBJ databases">
        <title>Genomic Encyclopedia of Type Strains, Phase IV (KMG-IV): sequencing the most valuable type-strain genomes for metagenomic binning, comparative biology and taxonomic classification.</title>
        <authorList>
            <person name="Goeker M."/>
        </authorList>
    </citation>
    <scope>NUCLEOTIDE SEQUENCE [LARGE SCALE GENOMIC DNA]</scope>
    <source>
        <strain evidence="1 2">DSM 27594</strain>
    </source>
</reference>
<protein>
    <submittedName>
        <fullName evidence="1">Uncharacterized protein</fullName>
    </submittedName>
</protein>
<dbReference type="RefSeq" id="WP_307404985.1">
    <property type="nucleotide sequence ID" value="NZ_JAUSTW010000001.1"/>
</dbReference>
<keyword evidence="2" id="KW-1185">Reference proteome</keyword>
<accession>A0ABT9XSG2</accession>
<gene>
    <name evidence="1" type="ORF">J2S10_000984</name>
</gene>
<organism evidence="1 2">
    <name type="scientific">Neobacillus ginsengisoli</name>
    <dbReference type="NCBI Taxonomy" id="904295"/>
    <lineage>
        <taxon>Bacteria</taxon>
        <taxon>Bacillati</taxon>
        <taxon>Bacillota</taxon>
        <taxon>Bacilli</taxon>
        <taxon>Bacillales</taxon>
        <taxon>Bacillaceae</taxon>
        <taxon>Neobacillus</taxon>
    </lineage>
</organism>
<sequence length="73" mass="8357">MQISKGNGIISIIADKNVTSYATSDFKHADMSGYIIEEPTTKELRKLYEVAQRIFWNMKAKRKRNAKSAFLCV</sequence>
<evidence type="ECO:0000313" key="1">
    <source>
        <dbReference type="EMBL" id="MDQ0197879.1"/>
    </source>
</evidence>
<dbReference type="Proteomes" id="UP001224122">
    <property type="component" value="Unassembled WGS sequence"/>
</dbReference>
<proteinExistence type="predicted"/>
<evidence type="ECO:0000313" key="2">
    <source>
        <dbReference type="Proteomes" id="UP001224122"/>
    </source>
</evidence>
<dbReference type="EMBL" id="JAUSTW010000001">
    <property type="protein sequence ID" value="MDQ0197879.1"/>
    <property type="molecule type" value="Genomic_DNA"/>
</dbReference>